<proteinExistence type="predicted"/>
<feature type="signal peptide" evidence="1">
    <location>
        <begin position="1"/>
        <end position="38"/>
    </location>
</feature>
<keyword evidence="1" id="KW-0732">Signal</keyword>
<feature type="chain" id="PRO_5046690204" evidence="1">
    <location>
        <begin position="39"/>
        <end position="300"/>
    </location>
</feature>
<dbReference type="PANTHER" id="PTHR35841">
    <property type="entry name" value="PHOSPHONATES-BINDING PERIPLASMIC PROTEIN"/>
    <property type="match status" value="1"/>
</dbReference>
<accession>A0ABN6TRI8</accession>
<sequence length="300" mass="33063">MMIKKLITKKIVTYPHISSLVLSKIIFFILFISGSAHAACLGDQNSTKAFTVAVVPQLPRAATYAKWAPLLETIGRNTKQCFDLVIPETIPAFEKLLFKGVPDFAFVNPYHEVMAKKRKGYIPLVMDSRSKLTGILVVQVNSPIKSIQELNGKEIAFPAPNAFAASLLIRAELAKKGIYIKPKYLNTHASSYRAAAIGDVVASGGVNTTLQREELALRESLRVLYETSGYAPHPFVANPRVPINIRKSVADAFISLSGTESGDKLLEGIQMPIPIRSDYQRDYAPLESLNLEKFVVLDES</sequence>
<evidence type="ECO:0000313" key="3">
    <source>
        <dbReference type="Proteomes" id="UP001211204"/>
    </source>
</evidence>
<reference evidence="2 3" key="1">
    <citation type="submission" date="2022-11" db="EMBL/GenBank/DDBJ databases">
        <title>Complete Genome Sequences of three Polynucleobacter sp. Subcluster PnecC Strains KF022, KF023, and KF032 Isolated from a Shallow Eutrophic Lake in Japan.</title>
        <authorList>
            <person name="Ogata Y."/>
            <person name="Watanabe K."/>
            <person name="Takemine S."/>
            <person name="Shindo C."/>
            <person name="Kurokawa R."/>
            <person name="Suda W."/>
        </authorList>
    </citation>
    <scope>NUCLEOTIDE SEQUENCE [LARGE SCALE GENOMIC DNA]</scope>
    <source>
        <strain evidence="2 3">KF032</strain>
    </source>
</reference>
<dbReference type="Proteomes" id="UP001211204">
    <property type="component" value="Chromosome"/>
</dbReference>
<evidence type="ECO:0000313" key="2">
    <source>
        <dbReference type="EMBL" id="BDT79234.1"/>
    </source>
</evidence>
<keyword evidence="3" id="KW-1185">Reference proteome</keyword>
<protein>
    <submittedName>
        <fullName evidence="2">Phosphate ABC transporter substrate-binding protein</fullName>
    </submittedName>
</protein>
<dbReference type="PANTHER" id="PTHR35841:SF1">
    <property type="entry name" value="PHOSPHONATES-BINDING PERIPLASMIC PROTEIN"/>
    <property type="match status" value="1"/>
</dbReference>
<evidence type="ECO:0000256" key="1">
    <source>
        <dbReference type="SAM" id="SignalP"/>
    </source>
</evidence>
<dbReference type="RefSeq" id="WP_281744493.1">
    <property type="nucleotide sequence ID" value="NZ_AP026974.1"/>
</dbReference>
<dbReference type="Pfam" id="PF12974">
    <property type="entry name" value="Phosphonate-bd"/>
    <property type="match status" value="1"/>
</dbReference>
<dbReference type="SUPFAM" id="SSF53850">
    <property type="entry name" value="Periplasmic binding protein-like II"/>
    <property type="match status" value="1"/>
</dbReference>
<name>A0ABN6TRI8_9BURK</name>
<gene>
    <name evidence="2" type="ORF">PKF032_11220</name>
</gene>
<dbReference type="EMBL" id="AP026974">
    <property type="protein sequence ID" value="BDT79234.1"/>
    <property type="molecule type" value="Genomic_DNA"/>
</dbReference>
<dbReference type="Gene3D" id="3.40.190.10">
    <property type="entry name" value="Periplasmic binding protein-like II"/>
    <property type="match status" value="2"/>
</dbReference>
<organism evidence="2 3">
    <name type="scientific">Polynucleobacter yangtzensis</name>
    <dbReference type="NCBI Taxonomy" id="1743159"/>
    <lineage>
        <taxon>Bacteria</taxon>
        <taxon>Pseudomonadati</taxon>
        <taxon>Pseudomonadota</taxon>
        <taxon>Betaproteobacteria</taxon>
        <taxon>Burkholderiales</taxon>
        <taxon>Burkholderiaceae</taxon>
        <taxon>Polynucleobacter</taxon>
    </lineage>
</organism>